<dbReference type="InterPro" id="IPR020233">
    <property type="entry name" value="Slm4"/>
</dbReference>
<evidence type="ECO:0000313" key="1">
    <source>
        <dbReference type="EMBL" id="CDK27617.1"/>
    </source>
</evidence>
<dbReference type="EMBL" id="HG793128">
    <property type="protein sequence ID" value="CDK27617.1"/>
    <property type="molecule type" value="Genomic_DNA"/>
</dbReference>
<dbReference type="OrthoDB" id="3997174at2759"/>
<protein>
    <submittedName>
        <fullName evidence="1">Uncharacterized protein</fullName>
    </submittedName>
</protein>
<name>W6MQT0_9ASCO</name>
<sequence>MLQPRSVSSLLSQVLIPSPLTPGKRPLSISLLSSSGDPLCSCTSAASASERSFDLQAGSSNPTEYGSVQALDPSENLNAYSLVALNLWNRHLQEREAENTTDWLEVSVDRFNVILKAVGGVESPKWLLLMICEAEYPKGLALKKVENLGVLIDQQT</sequence>
<gene>
    <name evidence="1" type="ORF">KUCA_T00003596001</name>
</gene>
<dbReference type="HOGENOM" id="CLU_1835724_0_0_1"/>
<reference evidence="1" key="1">
    <citation type="submission" date="2013-12" db="EMBL/GenBank/DDBJ databases">
        <authorList>
            <person name="Genoscope - CEA"/>
        </authorList>
    </citation>
    <scope>NUCLEOTIDE SEQUENCE</scope>
    <source>
        <strain evidence="1">CBS 1993</strain>
    </source>
</reference>
<accession>W6MQT0</accession>
<evidence type="ECO:0000313" key="2">
    <source>
        <dbReference type="Proteomes" id="UP000019384"/>
    </source>
</evidence>
<proteinExistence type="predicted"/>
<keyword evidence="2" id="KW-1185">Reference proteome</keyword>
<reference evidence="1" key="2">
    <citation type="submission" date="2014-02" db="EMBL/GenBank/DDBJ databases">
        <title>Complete DNA sequence of /Kuraishia capsulata/ illustrates novel genomic features among budding yeasts (/Saccharomycotina/).</title>
        <authorList>
            <person name="Morales L."/>
            <person name="Noel B."/>
            <person name="Porcel B."/>
            <person name="Marcet-Houben M."/>
            <person name="Hullo M-F."/>
            <person name="Sacerdot C."/>
            <person name="Tekaia F."/>
            <person name="Leh-Louis V."/>
            <person name="Despons L."/>
            <person name="Khanna V."/>
            <person name="Aury J-M."/>
            <person name="Barbe V."/>
            <person name="Couloux A."/>
            <person name="Labadie K."/>
            <person name="Pelletier E."/>
            <person name="Souciet J-L."/>
            <person name="Boekhout T."/>
            <person name="Gabaldon T."/>
            <person name="Wincker P."/>
            <person name="Dujon B."/>
        </authorList>
    </citation>
    <scope>NUCLEOTIDE SEQUENCE</scope>
    <source>
        <strain evidence="1">CBS 1993</strain>
    </source>
</reference>
<dbReference type="GeneID" id="34520998"/>
<dbReference type="GO" id="GO:0007165">
    <property type="term" value="P:signal transduction"/>
    <property type="evidence" value="ECO:0007669"/>
    <property type="project" value="InterPro"/>
</dbReference>
<organism evidence="1 2">
    <name type="scientific">Kuraishia capsulata CBS 1993</name>
    <dbReference type="NCBI Taxonomy" id="1382522"/>
    <lineage>
        <taxon>Eukaryota</taxon>
        <taxon>Fungi</taxon>
        <taxon>Dikarya</taxon>
        <taxon>Ascomycota</taxon>
        <taxon>Saccharomycotina</taxon>
        <taxon>Pichiomycetes</taxon>
        <taxon>Pichiales</taxon>
        <taxon>Pichiaceae</taxon>
        <taxon>Kuraishia</taxon>
    </lineage>
</organism>
<dbReference type="RefSeq" id="XP_022459610.1">
    <property type="nucleotide sequence ID" value="XM_022602026.1"/>
</dbReference>
<dbReference type="Pfam" id="PF16818">
    <property type="entry name" value="SLM4"/>
    <property type="match status" value="1"/>
</dbReference>
<dbReference type="Proteomes" id="UP000019384">
    <property type="component" value="Unassembled WGS sequence"/>
</dbReference>
<dbReference type="AlphaFoldDB" id="W6MQT0"/>
<dbReference type="GO" id="GO:0071986">
    <property type="term" value="C:Ragulator complex"/>
    <property type="evidence" value="ECO:0007669"/>
    <property type="project" value="InterPro"/>
</dbReference>